<feature type="transmembrane region" description="Helical" evidence="2">
    <location>
        <begin position="92"/>
        <end position="111"/>
    </location>
</feature>
<dbReference type="EMBL" id="HACG01023495">
    <property type="protein sequence ID" value="CEK70360.1"/>
    <property type="molecule type" value="Transcribed_RNA"/>
</dbReference>
<dbReference type="EMBL" id="HACG01023494">
    <property type="protein sequence ID" value="CEK70359.1"/>
    <property type="molecule type" value="Transcribed_RNA"/>
</dbReference>
<feature type="transmembrane region" description="Helical" evidence="2">
    <location>
        <begin position="59"/>
        <end position="80"/>
    </location>
</feature>
<feature type="compositionally biased region" description="Basic and acidic residues" evidence="1">
    <location>
        <begin position="1"/>
        <end position="20"/>
    </location>
</feature>
<feature type="non-terminal residue" evidence="4">
    <location>
        <position position="166"/>
    </location>
</feature>
<name>A0A0B6ZRJ3_9EUPU</name>
<keyword evidence="2" id="KW-1133">Transmembrane helix</keyword>
<evidence type="ECO:0000313" key="4">
    <source>
        <dbReference type="EMBL" id="CEK70360.1"/>
    </source>
</evidence>
<organism evidence="4">
    <name type="scientific">Arion vulgaris</name>
    <dbReference type="NCBI Taxonomy" id="1028688"/>
    <lineage>
        <taxon>Eukaryota</taxon>
        <taxon>Metazoa</taxon>
        <taxon>Spiralia</taxon>
        <taxon>Lophotrochozoa</taxon>
        <taxon>Mollusca</taxon>
        <taxon>Gastropoda</taxon>
        <taxon>Heterobranchia</taxon>
        <taxon>Euthyneura</taxon>
        <taxon>Panpulmonata</taxon>
        <taxon>Eupulmonata</taxon>
        <taxon>Stylommatophora</taxon>
        <taxon>Helicina</taxon>
        <taxon>Arionoidea</taxon>
        <taxon>Arionidae</taxon>
        <taxon>Arion</taxon>
    </lineage>
</organism>
<accession>A0A0B6ZRJ3</accession>
<keyword evidence="2" id="KW-0472">Membrane</keyword>
<gene>
    <name evidence="4" type="primary">ORF73813</name>
    <name evidence="3" type="synonym">ORF73812</name>
</gene>
<sequence length="166" mass="18477">MEEKEKEDKNDNKTEQEKTKQTAQNVAEKTQTNKKTVVLKSVQKGAGLVSQAGDFIGRLATFLVMIITTINTATVMVTSFLEGLYWSGGVHLFILTVIHLPVLVLMVWMLCKTRVQSMYRRIRPSRPGETIAVTDVETDAGVFEEIIEVSSSVDNTDHMNTTLTVA</sequence>
<reference evidence="4" key="1">
    <citation type="submission" date="2014-12" db="EMBL/GenBank/DDBJ databases">
        <title>Insight into the proteome of Arion vulgaris.</title>
        <authorList>
            <person name="Aradska J."/>
            <person name="Bulat T."/>
            <person name="Smidak R."/>
            <person name="Sarate P."/>
            <person name="Gangsoo J."/>
            <person name="Sialana F."/>
            <person name="Bilban M."/>
            <person name="Lubec G."/>
        </authorList>
    </citation>
    <scope>NUCLEOTIDE SEQUENCE</scope>
    <source>
        <tissue evidence="4">Skin</tissue>
    </source>
</reference>
<proteinExistence type="predicted"/>
<protein>
    <submittedName>
        <fullName evidence="4">Uncharacterized protein</fullName>
    </submittedName>
</protein>
<evidence type="ECO:0000256" key="1">
    <source>
        <dbReference type="SAM" id="MobiDB-lite"/>
    </source>
</evidence>
<evidence type="ECO:0000256" key="2">
    <source>
        <dbReference type="SAM" id="Phobius"/>
    </source>
</evidence>
<evidence type="ECO:0000313" key="3">
    <source>
        <dbReference type="EMBL" id="CEK70359.1"/>
    </source>
</evidence>
<keyword evidence="2" id="KW-0812">Transmembrane</keyword>
<dbReference type="AlphaFoldDB" id="A0A0B6ZRJ3"/>
<feature type="region of interest" description="Disordered" evidence="1">
    <location>
        <begin position="1"/>
        <end position="28"/>
    </location>
</feature>